<dbReference type="Gene3D" id="3.40.390.10">
    <property type="entry name" value="Collagenase (Catalytic Domain)"/>
    <property type="match status" value="1"/>
</dbReference>
<dbReference type="GO" id="GO:0007155">
    <property type="term" value="P:cell adhesion"/>
    <property type="evidence" value="ECO:0007669"/>
    <property type="project" value="InterPro"/>
</dbReference>
<dbReference type="SUPFAM" id="SSF141086">
    <property type="entry name" value="Agglutinin HPA-like"/>
    <property type="match status" value="2"/>
</dbReference>
<sequence>MTTAVSVPSIQSAQLVSAPIKSGLQPPFFCISTRGSDGCKAWPLATRLLVRLHGSVHPIVRQALEETLQEWKDQVKIESMKLEWVAQDQPSHIRISVGSGPSWCQVGASCYGMDDNQPNAHLGLDGWQSDGFVWKRAELQRAARHMWGHIYGLDHAYNEDTRWNTAEVERVCRSINVSAEQVLKRRGDPALNNLSSIMHFDRPANLIVAGSAELTKISNTEIDQTSTRVLQRLYAKNLEVETSFSLATEMHSFDPTEKRDVEIGVKWKATERTSNICVAINHIDIAPNANFRLRHYYNDVSPGQGFRMHQGSWGGTQLVQSSAHWLTFSQSDDRVQTGKFSSTSIRERKGQSWVNAVPGESFAERIVFARPYSKPPKVVACLSGFDTDRLSNVRVDVFAGEIDSYGFTLHMNSWSTTIPYDISVNWLAHNADDTTIRSGRLEFGGGTNVSASGNYDSRFSQRPRFLWYGFCTLDLRNGVNLRIRMDVDSWTESAVSARASTWANESEFYNAKGIYVAFL</sequence>
<feature type="domain" description="H-type lectin" evidence="1">
    <location>
        <begin position="365"/>
        <end position="429"/>
    </location>
</feature>
<dbReference type="InterPro" id="IPR019019">
    <property type="entry name" value="H-type_lectin_domain"/>
</dbReference>
<organism evidence="2 3">
    <name type="scientific">Testicularia cyperi</name>
    <dbReference type="NCBI Taxonomy" id="1882483"/>
    <lineage>
        <taxon>Eukaryota</taxon>
        <taxon>Fungi</taxon>
        <taxon>Dikarya</taxon>
        <taxon>Basidiomycota</taxon>
        <taxon>Ustilaginomycotina</taxon>
        <taxon>Ustilaginomycetes</taxon>
        <taxon>Ustilaginales</taxon>
        <taxon>Anthracoideaceae</taxon>
        <taxon>Testicularia</taxon>
    </lineage>
</organism>
<reference evidence="2 3" key="1">
    <citation type="journal article" date="2018" name="Mol. Biol. Evol.">
        <title>Broad Genomic Sampling Reveals a Smut Pathogenic Ancestry of the Fungal Clade Ustilaginomycotina.</title>
        <authorList>
            <person name="Kijpornyongpan T."/>
            <person name="Mondo S.J."/>
            <person name="Barry K."/>
            <person name="Sandor L."/>
            <person name="Lee J."/>
            <person name="Lipzen A."/>
            <person name="Pangilinan J."/>
            <person name="LaButti K."/>
            <person name="Hainaut M."/>
            <person name="Henrissat B."/>
            <person name="Grigoriev I.V."/>
            <person name="Spatafora J.W."/>
            <person name="Aime M.C."/>
        </authorList>
    </citation>
    <scope>NUCLEOTIDE SEQUENCE [LARGE SCALE GENOMIC DNA]</scope>
    <source>
        <strain evidence="2 3">MCA 3645</strain>
    </source>
</reference>
<keyword evidence="3" id="KW-1185">Reference proteome</keyword>
<evidence type="ECO:0000313" key="3">
    <source>
        <dbReference type="Proteomes" id="UP000246740"/>
    </source>
</evidence>
<evidence type="ECO:0000259" key="1">
    <source>
        <dbReference type="Pfam" id="PF09458"/>
    </source>
</evidence>
<dbReference type="SUPFAM" id="SSF55486">
    <property type="entry name" value="Metalloproteases ('zincins'), catalytic domain"/>
    <property type="match status" value="1"/>
</dbReference>
<protein>
    <recommendedName>
        <fullName evidence="1">H-type lectin domain-containing protein</fullName>
    </recommendedName>
</protein>
<dbReference type="InterPro" id="IPR024079">
    <property type="entry name" value="MetalloPept_cat_dom_sf"/>
</dbReference>
<proteinExistence type="predicted"/>
<name>A0A317XGI1_9BASI</name>
<dbReference type="InterPro" id="IPR037221">
    <property type="entry name" value="H-type_lectin_dom_sf"/>
</dbReference>
<dbReference type="GO" id="GO:0008237">
    <property type="term" value="F:metallopeptidase activity"/>
    <property type="evidence" value="ECO:0007669"/>
    <property type="project" value="InterPro"/>
</dbReference>
<gene>
    <name evidence="2" type="ORF">BCV70DRAFT_67016</name>
</gene>
<accession>A0A317XGI1</accession>
<dbReference type="STRING" id="1882483.A0A317XGI1"/>
<dbReference type="InParanoid" id="A0A317XGI1"/>
<dbReference type="Gene3D" id="2.60.40.2080">
    <property type="match status" value="3"/>
</dbReference>
<evidence type="ECO:0000313" key="2">
    <source>
        <dbReference type="EMBL" id="PWY97399.1"/>
    </source>
</evidence>
<dbReference type="Pfam" id="PF09458">
    <property type="entry name" value="H_lectin"/>
    <property type="match status" value="1"/>
</dbReference>
<dbReference type="GO" id="GO:0030246">
    <property type="term" value="F:carbohydrate binding"/>
    <property type="evidence" value="ECO:0007669"/>
    <property type="project" value="InterPro"/>
</dbReference>
<dbReference type="OrthoDB" id="5419324at2759"/>
<dbReference type="Proteomes" id="UP000246740">
    <property type="component" value="Unassembled WGS sequence"/>
</dbReference>
<dbReference type="EMBL" id="KZ819209">
    <property type="protein sequence ID" value="PWY97399.1"/>
    <property type="molecule type" value="Genomic_DNA"/>
</dbReference>
<dbReference type="AlphaFoldDB" id="A0A317XGI1"/>